<dbReference type="PANTHER" id="PTHR11280">
    <property type="entry name" value="GLUCOSAMINE-6-PHOSPHATE ISOMERASE"/>
    <property type="match status" value="1"/>
</dbReference>
<dbReference type="PANTHER" id="PTHR11280:SF6">
    <property type="entry name" value="GLUCOSAMINE-6-PHOSPHATE ISOMERASE NAGB"/>
    <property type="match status" value="1"/>
</dbReference>
<protein>
    <submittedName>
        <fullName evidence="2">Glucosamine-6-phosphate deaminase</fullName>
    </submittedName>
</protein>
<dbReference type="GO" id="GO:0006043">
    <property type="term" value="P:glucosamine catabolic process"/>
    <property type="evidence" value="ECO:0007669"/>
    <property type="project" value="TreeGrafter"/>
</dbReference>
<dbReference type="GO" id="GO:0005975">
    <property type="term" value="P:carbohydrate metabolic process"/>
    <property type="evidence" value="ECO:0007669"/>
    <property type="project" value="InterPro"/>
</dbReference>
<dbReference type="GO" id="GO:0005737">
    <property type="term" value="C:cytoplasm"/>
    <property type="evidence" value="ECO:0007669"/>
    <property type="project" value="TreeGrafter"/>
</dbReference>
<dbReference type="GO" id="GO:0042802">
    <property type="term" value="F:identical protein binding"/>
    <property type="evidence" value="ECO:0007669"/>
    <property type="project" value="TreeGrafter"/>
</dbReference>
<proteinExistence type="predicted"/>
<dbReference type="GO" id="GO:0004342">
    <property type="term" value="F:glucosamine-6-phosphate deaminase activity"/>
    <property type="evidence" value="ECO:0007669"/>
    <property type="project" value="InterPro"/>
</dbReference>
<name>A0A372IJZ0_9BACT</name>
<dbReference type="AlphaFoldDB" id="A0A372IJZ0"/>
<sequence length="264" mass="29152">MPNEEVKHITVDRMKIEIHHDTASAGRAAAEATAQAIQELKQQNERLAVIFATGASQLAMLDALIARADVPWKEIEGFHLDEYVGISENHRASFRRYLRERLTQRVTLGSFFEIQGDAPDPEAICRQYAQRLEAAQPQLCLLGIGENGHLAFNDPAEANFGDPLDVKIVNLDAECREQQVAEGWFSGPAEVPSQAITVTIPALMRVPRLIVSVPGPRKAAVMRRTVEEAISTACPATILRQHPDATIYLDRESAAELESLPLSR</sequence>
<dbReference type="InterPro" id="IPR004547">
    <property type="entry name" value="Glucosamine6P_isomerase"/>
</dbReference>
<dbReference type="EMBL" id="QVQT01000006">
    <property type="protein sequence ID" value="RFU15262.1"/>
    <property type="molecule type" value="Genomic_DNA"/>
</dbReference>
<dbReference type="Pfam" id="PF01182">
    <property type="entry name" value="Glucosamine_iso"/>
    <property type="match status" value="1"/>
</dbReference>
<dbReference type="GO" id="GO:0019262">
    <property type="term" value="P:N-acetylneuraminate catabolic process"/>
    <property type="evidence" value="ECO:0007669"/>
    <property type="project" value="TreeGrafter"/>
</dbReference>
<gene>
    <name evidence="2" type="ORF">D0Y96_16355</name>
</gene>
<dbReference type="SUPFAM" id="SSF100950">
    <property type="entry name" value="NagB/RpiA/CoA transferase-like"/>
    <property type="match status" value="1"/>
</dbReference>
<dbReference type="GO" id="GO:0006046">
    <property type="term" value="P:N-acetylglucosamine catabolic process"/>
    <property type="evidence" value="ECO:0007669"/>
    <property type="project" value="TreeGrafter"/>
</dbReference>
<reference evidence="2 3" key="1">
    <citation type="submission" date="2018-08" db="EMBL/GenBank/DDBJ databases">
        <title>Acidipila sp. 4G-K13, an acidobacterium isolated from forest soil.</title>
        <authorList>
            <person name="Gao Z.-H."/>
            <person name="Qiu L.-H."/>
        </authorList>
    </citation>
    <scope>NUCLEOTIDE SEQUENCE [LARGE SCALE GENOMIC DNA]</scope>
    <source>
        <strain evidence="2 3">4G-K13</strain>
    </source>
</reference>
<dbReference type="OrthoDB" id="9791139at2"/>
<organism evidence="2 3">
    <name type="scientific">Paracidobacterium acidisoli</name>
    <dbReference type="NCBI Taxonomy" id="2303751"/>
    <lineage>
        <taxon>Bacteria</taxon>
        <taxon>Pseudomonadati</taxon>
        <taxon>Acidobacteriota</taxon>
        <taxon>Terriglobia</taxon>
        <taxon>Terriglobales</taxon>
        <taxon>Acidobacteriaceae</taxon>
        <taxon>Paracidobacterium</taxon>
    </lineage>
</organism>
<dbReference type="CDD" id="cd01399">
    <property type="entry name" value="GlcN6P_deaminase"/>
    <property type="match status" value="1"/>
</dbReference>
<dbReference type="Proteomes" id="UP000264702">
    <property type="component" value="Unassembled WGS sequence"/>
</dbReference>
<dbReference type="InterPro" id="IPR006148">
    <property type="entry name" value="Glc/Gal-6P_isomerase"/>
</dbReference>
<evidence type="ECO:0000313" key="3">
    <source>
        <dbReference type="Proteomes" id="UP000264702"/>
    </source>
</evidence>
<feature type="domain" description="Glucosamine/galactosamine-6-phosphate isomerase" evidence="1">
    <location>
        <begin position="22"/>
        <end position="242"/>
    </location>
</feature>
<accession>A0A372IJZ0</accession>
<evidence type="ECO:0000313" key="2">
    <source>
        <dbReference type="EMBL" id="RFU15262.1"/>
    </source>
</evidence>
<dbReference type="Gene3D" id="3.40.50.1360">
    <property type="match status" value="1"/>
</dbReference>
<dbReference type="InterPro" id="IPR037171">
    <property type="entry name" value="NagB/RpiA_transferase-like"/>
</dbReference>
<evidence type="ECO:0000259" key="1">
    <source>
        <dbReference type="Pfam" id="PF01182"/>
    </source>
</evidence>
<comment type="caution">
    <text evidence="2">The sequence shown here is derived from an EMBL/GenBank/DDBJ whole genome shotgun (WGS) entry which is preliminary data.</text>
</comment>
<keyword evidence="3" id="KW-1185">Reference proteome</keyword>